<comment type="similarity">
    <text evidence="6">Belongs to the RnpA family.</text>
</comment>
<dbReference type="STRING" id="583355.Caka_2473"/>
<sequence>MGVPTAKRLRTQRDFQQVRTEGKRFLCGPFILQWRKHSEDEGGSRRLGVIASKRVGNAVKRNRGKRLMRELFRRHEQQLPKAVDIVIVLRNGYDRFSFEELESRFLKTCKTIHK</sequence>
<evidence type="ECO:0000256" key="1">
    <source>
        <dbReference type="ARBA" id="ARBA00022694"/>
    </source>
</evidence>
<dbReference type="GO" id="GO:0030677">
    <property type="term" value="C:ribonuclease P complex"/>
    <property type="evidence" value="ECO:0007669"/>
    <property type="project" value="TreeGrafter"/>
</dbReference>
<evidence type="ECO:0000256" key="2">
    <source>
        <dbReference type="ARBA" id="ARBA00022722"/>
    </source>
</evidence>
<evidence type="ECO:0000256" key="3">
    <source>
        <dbReference type="ARBA" id="ARBA00022759"/>
    </source>
</evidence>
<dbReference type="HOGENOM" id="CLU_117179_9_5_0"/>
<dbReference type="GO" id="GO:0042781">
    <property type="term" value="F:3'-tRNA processing endoribonuclease activity"/>
    <property type="evidence" value="ECO:0007669"/>
    <property type="project" value="TreeGrafter"/>
</dbReference>
<dbReference type="GO" id="GO:0004526">
    <property type="term" value="F:ribonuclease P activity"/>
    <property type="evidence" value="ECO:0007669"/>
    <property type="project" value="UniProtKB-UniRule"/>
</dbReference>
<comment type="function">
    <text evidence="6">RNaseP catalyzes the removal of the 5'-leader sequence from pre-tRNA to produce the mature 5'-terminus. It can also cleave other RNA substrates such as 4.5S RNA. The protein component plays an auxiliary but essential role in vivo by binding to the 5'-leader sequence and broadening the substrate specificity of the ribozyme.</text>
</comment>
<dbReference type="InterPro" id="IPR020568">
    <property type="entry name" value="Ribosomal_Su5_D2-typ_SF"/>
</dbReference>
<evidence type="ECO:0000256" key="7">
    <source>
        <dbReference type="NCBIfam" id="TIGR00188"/>
    </source>
</evidence>
<name>D5ENL3_CORAD</name>
<accession>D5ENL3</accession>
<protein>
    <recommendedName>
        <fullName evidence="6 7">Ribonuclease P protein component</fullName>
        <shortName evidence="6">RNase P protein</shortName>
        <shortName evidence="6">RNaseP protein</shortName>
        <ecNumber evidence="6 7">3.1.26.5</ecNumber>
    </recommendedName>
    <alternativeName>
        <fullName evidence="6">Protein C5</fullName>
    </alternativeName>
</protein>
<dbReference type="NCBIfam" id="TIGR00188">
    <property type="entry name" value="rnpA"/>
    <property type="match status" value="1"/>
</dbReference>
<dbReference type="Proteomes" id="UP000000925">
    <property type="component" value="Chromosome"/>
</dbReference>
<proteinExistence type="inferred from homology"/>
<evidence type="ECO:0000313" key="9">
    <source>
        <dbReference type="Proteomes" id="UP000000925"/>
    </source>
</evidence>
<dbReference type="eggNOG" id="COG0594">
    <property type="taxonomic scope" value="Bacteria"/>
</dbReference>
<dbReference type="EMBL" id="CP001998">
    <property type="protein sequence ID" value="ADE55489.1"/>
    <property type="molecule type" value="Genomic_DNA"/>
</dbReference>
<keyword evidence="9" id="KW-1185">Reference proteome</keyword>
<dbReference type="GO" id="GO:0000049">
    <property type="term" value="F:tRNA binding"/>
    <property type="evidence" value="ECO:0007669"/>
    <property type="project" value="UniProtKB-UniRule"/>
</dbReference>
<gene>
    <name evidence="6" type="primary">rnpA</name>
    <name evidence="8" type="ordered locus">Caka_2473</name>
</gene>
<dbReference type="OrthoDB" id="196189at2"/>
<reference evidence="8 9" key="1">
    <citation type="journal article" date="2010" name="Stand. Genomic Sci.">
        <title>Complete genome sequence of Coraliomargarita akajimensis type strain (04OKA010-24).</title>
        <authorList>
            <person name="Mavromatis K."/>
            <person name="Abt B."/>
            <person name="Brambilla E."/>
            <person name="Lapidus A."/>
            <person name="Copeland A."/>
            <person name="Deshpande S."/>
            <person name="Nolan M."/>
            <person name="Lucas S."/>
            <person name="Tice H."/>
            <person name="Cheng J.F."/>
            <person name="Han C."/>
            <person name="Detter J.C."/>
            <person name="Woyke T."/>
            <person name="Goodwin L."/>
            <person name="Pitluck S."/>
            <person name="Held B."/>
            <person name="Brettin T."/>
            <person name="Tapia R."/>
            <person name="Ivanova N."/>
            <person name="Mikhailova N."/>
            <person name="Pati A."/>
            <person name="Liolios K."/>
            <person name="Chen A."/>
            <person name="Palaniappan K."/>
            <person name="Land M."/>
            <person name="Hauser L."/>
            <person name="Chang Y.J."/>
            <person name="Jeffries C.D."/>
            <person name="Rohde M."/>
            <person name="Goker M."/>
            <person name="Bristow J."/>
            <person name="Eisen J.A."/>
            <person name="Markowitz V."/>
            <person name="Hugenholtz P."/>
            <person name="Klenk H.P."/>
            <person name="Kyrpides N.C."/>
        </authorList>
    </citation>
    <scope>NUCLEOTIDE SEQUENCE [LARGE SCALE GENOMIC DNA]</scope>
    <source>
        <strain evidence="9">DSM 45221 / IAM 15411 / JCM 23193 / KCTC 12865</strain>
    </source>
</reference>
<dbReference type="InterPro" id="IPR014721">
    <property type="entry name" value="Ribsml_uS5_D2-typ_fold_subgr"/>
</dbReference>
<evidence type="ECO:0000256" key="6">
    <source>
        <dbReference type="HAMAP-Rule" id="MF_00227"/>
    </source>
</evidence>
<keyword evidence="2 6" id="KW-0540">Nuclease</keyword>
<keyword evidence="5 6" id="KW-0694">RNA-binding</keyword>
<organism evidence="8 9">
    <name type="scientific">Coraliomargarita akajimensis (strain DSM 45221 / IAM 15411 / JCM 23193 / KCTC 12865 / 04OKA010-24)</name>
    <dbReference type="NCBI Taxonomy" id="583355"/>
    <lineage>
        <taxon>Bacteria</taxon>
        <taxon>Pseudomonadati</taxon>
        <taxon>Verrucomicrobiota</taxon>
        <taxon>Opitutia</taxon>
        <taxon>Puniceicoccales</taxon>
        <taxon>Coraliomargaritaceae</taxon>
        <taxon>Coraliomargarita</taxon>
    </lineage>
</organism>
<dbReference type="GO" id="GO:0001682">
    <property type="term" value="P:tRNA 5'-leader removal"/>
    <property type="evidence" value="ECO:0007669"/>
    <property type="project" value="UniProtKB-UniRule"/>
</dbReference>
<evidence type="ECO:0000313" key="8">
    <source>
        <dbReference type="EMBL" id="ADE55489.1"/>
    </source>
</evidence>
<dbReference type="SUPFAM" id="SSF54211">
    <property type="entry name" value="Ribosomal protein S5 domain 2-like"/>
    <property type="match status" value="1"/>
</dbReference>
<dbReference type="AlphaFoldDB" id="D5ENL3"/>
<dbReference type="Gene3D" id="3.30.230.10">
    <property type="match status" value="1"/>
</dbReference>
<dbReference type="PANTHER" id="PTHR33992">
    <property type="entry name" value="RIBONUCLEASE P PROTEIN COMPONENT"/>
    <property type="match status" value="1"/>
</dbReference>
<keyword evidence="3 6" id="KW-0255">Endonuclease</keyword>
<comment type="catalytic activity">
    <reaction evidence="6">
        <text>Endonucleolytic cleavage of RNA, removing 5'-extranucleotides from tRNA precursor.</text>
        <dbReference type="EC" id="3.1.26.5"/>
    </reaction>
</comment>
<keyword evidence="4 6" id="KW-0378">Hydrolase</keyword>
<dbReference type="EC" id="3.1.26.5" evidence="6 7"/>
<dbReference type="Pfam" id="PF00825">
    <property type="entry name" value="Ribonuclease_P"/>
    <property type="match status" value="1"/>
</dbReference>
<evidence type="ECO:0000256" key="5">
    <source>
        <dbReference type="ARBA" id="ARBA00022884"/>
    </source>
</evidence>
<dbReference type="InterPro" id="IPR000100">
    <property type="entry name" value="RNase_P"/>
</dbReference>
<dbReference type="PANTHER" id="PTHR33992:SF1">
    <property type="entry name" value="RIBONUCLEASE P PROTEIN COMPONENT"/>
    <property type="match status" value="1"/>
</dbReference>
<dbReference type="RefSeq" id="WP_013044211.1">
    <property type="nucleotide sequence ID" value="NC_014008.1"/>
</dbReference>
<comment type="subunit">
    <text evidence="6">Consists of a catalytic RNA component (M1 or rnpB) and a protein subunit.</text>
</comment>
<keyword evidence="1 6" id="KW-0819">tRNA processing</keyword>
<dbReference type="KEGG" id="caa:Caka_2473"/>
<evidence type="ECO:0000256" key="4">
    <source>
        <dbReference type="ARBA" id="ARBA00022801"/>
    </source>
</evidence>
<dbReference type="HAMAP" id="MF_00227">
    <property type="entry name" value="RNase_P"/>
    <property type="match status" value="1"/>
</dbReference>